<proteinExistence type="predicted"/>
<organism evidence="4 5">
    <name type="scientific">Georhizobium profundi</name>
    <dbReference type="NCBI Taxonomy" id="2341112"/>
    <lineage>
        <taxon>Bacteria</taxon>
        <taxon>Pseudomonadati</taxon>
        <taxon>Pseudomonadota</taxon>
        <taxon>Alphaproteobacteria</taxon>
        <taxon>Hyphomicrobiales</taxon>
        <taxon>Rhizobiaceae</taxon>
        <taxon>Georhizobium</taxon>
    </lineage>
</organism>
<keyword evidence="2" id="KW-0812">Transmembrane</keyword>
<dbReference type="InterPro" id="IPR028087">
    <property type="entry name" value="Tad_N"/>
</dbReference>
<dbReference type="Proteomes" id="UP000268192">
    <property type="component" value="Chromosome"/>
</dbReference>
<keyword evidence="5" id="KW-1185">Reference proteome</keyword>
<dbReference type="Gene3D" id="3.40.50.410">
    <property type="entry name" value="von Willebrand factor, type A domain"/>
    <property type="match status" value="2"/>
</dbReference>
<gene>
    <name evidence="4" type="ORF">D5400_07845</name>
</gene>
<evidence type="ECO:0000256" key="1">
    <source>
        <dbReference type="SAM" id="MobiDB-lite"/>
    </source>
</evidence>
<dbReference type="PROSITE" id="PS50234">
    <property type="entry name" value="VWFA"/>
    <property type="match status" value="1"/>
</dbReference>
<dbReference type="EMBL" id="CP032509">
    <property type="protein sequence ID" value="AZN71195.1"/>
    <property type="molecule type" value="Genomic_DNA"/>
</dbReference>
<keyword evidence="2" id="KW-1133">Transmembrane helix</keyword>
<keyword evidence="2" id="KW-0472">Membrane</keyword>
<name>A0A3Q8XMS3_9HYPH</name>
<sequence length="543" mass="59066">MLRRFATNRSGNFAIMFGLAMVPIVGAVALAVDYTAASRQRSELHNAADAAALALARRGDELSQLEAEQLADEFIQAHFAGSYSDLTVVKTDDTWSVAVAASSATRFAKIFGVDASSVSVESAATFALNTYEIGLVLDTTGSMRGEKLEQLKSAATELVDTMAESAVDPDMVKMALVPFSSFVNVGPQFGPQFDADGKVTREAAPWLDMRGKNPIPQVELAHNLSRFQMFHHLGQEWEGCIETRPPHKDIAYDVTDAPATSKDRRSLFVPAFSIDEPDDRSRTGRPLYPNSYLEDDGTTLRDPKRKRLREKYHVELQGSGDPDLIGGLLDTVTDVLFEEPPAVDDSRAVFWSGENWSKGPNLDCQAQPILPLTSDYDLIKERIDGLVAEGATNMLEGVTWGWRVLSPGEPFAEGRAKSVANNEKIMIFLTDGANTWNQLSNSLGSMYSSFGYAVDERLVSAGSGAVMVSNAMDTKTLAGCTNAKADGITIYVIRLELQDKSTGTLLSQCATSEAHYFDVPDAATLDETFGKIADSIRRVRISS</sequence>
<feature type="transmembrane region" description="Helical" evidence="2">
    <location>
        <begin position="12"/>
        <end position="32"/>
    </location>
</feature>
<feature type="region of interest" description="Disordered" evidence="1">
    <location>
        <begin position="273"/>
        <end position="299"/>
    </location>
</feature>
<dbReference type="InterPro" id="IPR002035">
    <property type="entry name" value="VWF_A"/>
</dbReference>
<dbReference type="AlphaFoldDB" id="A0A3Q8XMS3"/>
<accession>A0A3Q8XMS3</accession>
<dbReference type="SUPFAM" id="SSF53300">
    <property type="entry name" value="vWA-like"/>
    <property type="match status" value="1"/>
</dbReference>
<dbReference type="InterPro" id="IPR036465">
    <property type="entry name" value="vWFA_dom_sf"/>
</dbReference>
<reference evidence="4 5" key="1">
    <citation type="submission" date="2018-09" db="EMBL/GenBank/DDBJ databases">
        <title>Marinorhizobium profundi gen. nov., sp. nov., isolated from a deep-sea sediment sample from the New Britain Trench and proposal of Marinorhizobiaceae fam. nov. in the order Rhizobiales of the class Alphaproteobacteria.</title>
        <authorList>
            <person name="Cao J."/>
        </authorList>
    </citation>
    <scope>NUCLEOTIDE SEQUENCE [LARGE SCALE GENOMIC DNA]</scope>
    <source>
        <strain evidence="4 5">WS11</strain>
    </source>
</reference>
<protein>
    <submittedName>
        <fullName evidence="4">TadE/TadG family protein</fullName>
    </submittedName>
</protein>
<evidence type="ECO:0000313" key="5">
    <source>
        <dbReference type="Proteomes" id="UP000268192"/>
    </source>
</evidence>
<dbReference type="OrthoDB" id="7522752at2"/>
<dbReference type="Pfam" id="PF13400">
    <property type="entry name" value="Tad"/>
    <property type="match status" value="1"/>
</dbReference>
<dbReference type="KEGG" id="abaw:D5400_07845"/>
<feature type="domain" description="VWFA" evidence="3">
    <location>
        <begin position="132"/>
        <end position="181"/>
    </location>
</feature>
<evidence type="ECO:0000256" key="2">
    <source>
        <dbReference type="SAM" id="Phobius"/>
    </source>
</evidence>
<evidence type="ECO:0000313" key="4">
    <source>
        <dbReference type="EMBL" id="AZN71195.1"/>
    </source>
</evidence>
<dbReference type="RefSeq" id="WP_126009240.1">
    <property type="nucleotide sequence ID" value="NZ_CP032509.1"/>
</dbReference>
<evidence type="ECO:0000259" key="3">
    <source>
        <dbReference type="PROSITE" id="PS50234"/>
    </source>
</evidence>